<dbReference type="Proteomes" id="UP000054321">
    <property type="component" value="Unassembled WGS sequence"/>
</dbReference>
<reference evidence="3" key="2">
    <citation type="submission" date="2015-01" db="EMBL/GenBank/DDBJ databases">
        <title>Evolutionary Origins and Diversification of the Mycorrhizal Mutualists.</title>
        <authorList>
            <consortium name="DOE Joint Genome Institute"/>
            <consortium name="Mycorrhizal Genomics Consortium"/>
            <person name="Kohler A."/>
            <person name="Kuo A."/>
            <person name="Nagy L.G."/>
            <person name="Floudas D."/>
            <person name="Copeland A."/>
            <person name="Barry K.W."/>
            <person name="Cichocki N."/>
            <person name="Veneault-Fourrey C."/>
            <person name="LaButti K."/>
            <person name="Lindquist E.A."/>
            <person name="Lipzen A."/>
            <person name="Lundell T."/>
            <person name="Morin E."/>
            <person name="Murat C."/>
            <person name="Riley R."/>
            <person name="Ohm R."/>
            <person name="Sun H."/>
            <person name="Tunlid A."/>
            <person name="Henrissat B."/>
            <person name="Grigoriev I.V."/>
            <person name="Hibbett D.S."/>
            <person name="Martin F."/>
        </authorList>
    </citation>
    <scope>NUCLEOTIDE SEQUENCE [LARGE SCALE GENOMIC DNA]</scope>
    <source>
        <strain evidence="3">Zn</strain>
    </source>
</reference>
<dbReference type="EMBL" id="KN832888">
    <property type="protein sequence ID" value="KIM94876.1"/>
    <property type="molecule type" value="Genomic_DNA"/>
</dbReference>
<feature type="compositionally biased region" description="Polar residues" evidence="1">
    <location>
        <begin position="1"/>
        <end position="13"/>
    </location>
</feature>
<protein>
    <recommendedName>
        <fullName evidence="4">Cysteine-rich transmembrane CYSTM domain-containing protein</fullName>
    </recommendedName>
</protein>
<gene>
    <name evidence="2" type="ORF">OIDMADRAFT_21191</name>
</gene>
<dbReference type="HOGENOM" id="CLU_178661_1_0_1"/>
<evidence type="ECO:0000313" key="2">
    <source>
        <dbReference type="EMBL" id="KIM94876.1"/>
    </source>
</evidence>
<keyword evidence="3" id="KW-1185">Reference proteome</keyword>
<accession>A0A0C3GX46</accession>
<dbReference type="OrthoDB" id="3560382at2759"/>
<evidence type="ECO:0008006" key="4">
    <source>
        <dbReference type="Google" id="ProtNLM"/>
    </source>
</evidence>
<evidence type="ECO:0000256" key="1">
    <source>
        <dbReference type="SAM" id="MobiDB-lite"/>
    </source>
</evidence>
<feature type="region of interest" description="Disordered" evidence="1">
    <location>
        <begin position="1"/>
        <end position="39"/>
    </location>
</feature>
<organism evidence="2 3">
    <name type="scientific">Oidiodendron maius (strain Zn)</name>
    <dbReference type="NCBI Taxonomy" id="913774"/>
    <lineage>
        <taxon>Eukaryota</taxon>
        <taxon>Fungi</taxon>
        <taxon>Dikarya</taxon>
        <taxon>Ascomycota</taxon>
        <taxon>Pezizomycotina</taxon>
        <taxon>Leotiomycetes</taxon>
        <taxon>Leotiomycetes incertae sedis</taxon>
        <taxon>Myxotrichaceae</taxon>
        <taxon>Oidiodendron</taxon>
    </lineage>
</organism>
<sequence>MPAQEVNQPQVQQMDIPLADAAQQPKPAEQMTAEPVSMRGGGEGEDVCCGICAGLACFECLSCCC</sequence>
<reference evidence="2 3" key="1">
    <citation type="submission" date="2014-04" db="EMBL/GenBank/DDBJ databases">
        <authorList>
            <consortium name="DOE Joint Genome Institute"/>
            <person name="Kuo A."/>
            <person name="Martino E."/>
            <person name="Perotto S."/>
            <person name="Kohler A."/>
            <person name="Nagy L.G."/>
            <person name="Floudas D."/>
            <person name="Copeland A."/>
            <person name="Barry K.W."/>
            <person name="Cichocki N."/>
            <person name="Veneault-Fourrey C."/>
            <person name="LaButti K."/>
            <person name="Lindquist E.A."/>
            <person name="Lipzen A."/>
            <person name="Lundell T."/>
            <person name="Morin E."/>
            <person name="Murat C."/>
            <person name="Sun H."/>
            <person name="Tunlid A."/>
            <person name="Henrissat B."/>
            <person name="Grigoriev I.V."/>
            <person name="Hibbett D.S."/>
            <person name="Martin F."/>
            <person name="Nordberg H.P."/>
            <person name="Cantor M.N."/>
            <person name="Hua S.X."/>
        </authorList>
    </citation>
    <scope>NUCLEOTIDE SEQUENCE [LARGE SCALE GENOMIC DNA]</scope>
    <source>
        <strain evidence="2 3">Zn</strain>
    </source>
</reference>
<dbReference type="InParanoid" id="A0A0C3GX46"/>
<name>A0A0C3GX46_OIDMZ</name>
<dbReference type="AlphaFoldDB" id="A0A0C3GX46"/>
<evidence type="ECO:0000313" key="3">
    <source>
        <dbReference type="Proteomes" id="UP000054321"/>
    </source>
</evidence>
<proteinExistence type="predicted"/>